<evidence type="ECO:0000313" key="2">
    <source>
        <dbReference type="Proteomes" id="UP001140091"/>
    </source>
</evidence>
<name>A0A9W8J2U9_9AGAR</name>
<proteinExistence type="predicted"/>
<protein>
    <submittedName>
        <fullName evidence="1">Uncharacterized protein</fullName>
    </submittedName>
</protein>
<dbReference type="Proteomes" id="UP001140091">
    <property type="component" value="Unassembled WGS sequence"/>
</dbReference>
<evidence type="ECO:0000313" key="1">
    <source>
        <dbReference type="EMBL" id="KAJ2923238.1"/>
    </source>
</evidence>
<keyword evidence="2" id="KW-1185">Reference proteome</keyword>
<gene>
    <name evidence="1" type="ORF">H1R20_g13856</name>
</gene>
<dbReference type="AlphaFoldDB" id="A0A9W8J2U9"/>
<dbReference type="EMBL" id="JANBPK010001384">
    <property type="protein sequence ID" value="KAJ2923238.1"/>
    <property type="molecule type" value="Genomic_DNA"/>
</dbReference>
<reference evidence="1" key="1">
    <citation type="submission" date="2022-06" db="EMBL/GenBank/DDBJ databases">
        <title>Genome Sequence of Candolleomyces eurysporus.</title>
        <authorList>
            <person name="Buettner E."/>
        </authorList>
    </citation>
    <scope>NUCLEOTIDE SEQUENCE</scope>
    <source>
        <strain evidence="1">VTCC 930004</strain>
    </source>
</reference>
<organism evidence="1 2">
    <name type="scientific">Candolleomyces eurysporus</name>
    <dbReference type="NCBI Taxonomy" id="2828524"/>
    <lineage>
        <taxon>Eukaryota</taxon>
        <taxon>Fungi</taxon>
        <taxon>Dikarya</taxon>
        <taxon>Basidiomycota</taxon>
        <taxon>Agaricomycotina</taxon>
        <taxon>Agaricomycetes</taxon>
        <taxon>Agaricomycetidae</taxon>
        <taxon>Agaricales</taxon>
        <taxon>Agaricineae</taxon>
        <taxon>Psathyrellaceae</taxon>
        <taxon>Candolleomyces</taxon>
    </lineage>
</organism>
<feature type="non-terminal residue" evidence="1">
    <location>
        <position position="172"/>
    </location>
</feature>
<comment type="caution">
    <text evidence="1">The sequence shown here is derived from an EMBL/GenBank/DDBJ whole genome shotgun (WGS) entry which is preliminary data.</text>
</comment>
<accession>A0A9W8J2U9</accession>
<dbReference type="OrthoDB" id="10521426at2759"/>
<sequence length="172" mass="19786">MKQPYEDRVNALYELQAENIDLILWVDDTATRTAWPCKDDGTKVHERDVCDWLRERNLVWTCLCEDPFSDGKAIAVIEHEEDGDTYLRCAQTLNPCQFFMNLTAIRRATAFTDTFDLLVENQGEAEYSNAIHHDGAWCCAEDEMGVEDVEATYTGWCGFYEPIDRQLENGNV</sequence>